<protein>
    <submittedName>
        <fullName evidence="1">Uncharacterized protein</fullName>
    </submittedName>
</protein>
<dbReference type="EMBL" id="SRLO01001258">
    <property type="protein sequence ID" value="TNN39680.1"/>
    <property type="molecule type" value="Genomic_DNA"/>
</dbReference>
<keyword evidence="2" id="KW-1185">Reference proteome</keyword>
<reference evidence="1 2" key="1">
    <citation type="submission" date="2019-03" db="EMBL/GenBank/DDBJ databases">
        <title>First draft genome of Liparis tanakae, snailfish: a comprehensive survey of snailfish specific genes.</title>
        <authorList>
            <person name="Kim W."/>
            <person name="Song I."/>
            <person name="Jeong J.-H."/>
            <person name="Kim D."/>
            <person name="Kim S."/>
            <person name="Ryu S."/>
            <person name="Song J.Y."/>
            <person name="Lee S.K."/>
        </authorList>
    </citation>
    <scope>NUCLEOTIDE SEQUENCE [LARGE SCALE GENOMIC DNA]</scope>
    <source>
        <tissue evidence="1">Muscle</tissue>
    </source>
</reference>
<dbReference type="Proteomes" id="UP000314294">
    <property type="component" value="Unassembled WGS sequence"/>
</dbReference>
<evidence type="ECO:0000313" key="2">
    <source>
        <dbReference type="Proteomes" id="UP000314294"/>
    </source>
</evidence>
<comment type="caution">
    <text evidence="1">The sequence shown here is derived from an EMBL/GenBank/DDBJ whole genome shotgun (WGS) entry which is preliminary data.</text>
</comment>
<gene>
    <name evidence="1" type="ORF">EYF80_050157</name>
</gene>
<organism evidence="1 2">
    <name type="scientific">Liparis tanakae</name>
    <name type="common">Tanaka's snailfish</name>
    <dbReference type="NCBI Taxonomy" id="230148"/>
    <lineage>
        <taxon>Eukaryota</taxon>
        <taxon>Metazoa</taxon>
        <taxon>Chordata</taxon>
        <taxon>Craniata</taxon>
        <taxon>Vertebrata</taxon>
        <taxon>Euteleostomi</taxon>
        <taxon>Actinopterygii</taxon>
        <taxon>Neopterygii</taxon>
        <taxon>Teleostei</taxon>
        <taxon>Neoteleostei</taxon>
        <taxon>Acanthomorphata</taxon>
        <taxon>Eupercaria</taxon>
        <taxon>Perciformes</taxon>
        <taxon>Cottioidei</taxon>
        <taxon>Cottales</taxon>
        <taxon>Liparidae</taxon>
        <taxon>Liparis</taxon>
    </lineage>
</organism>
<accession>A0A4Z2FFK8</accession>
<dbReference type="AlphaFoldDB" id="A0A4Z2FFK8"/>
<proteinExistence type="predicted"/>
<evidence type="ECO:0000313" key="1">
    <source>
        <dbReference type="EMBL" id="TNN39680.1"/>
    </source>
</evidence>
<sequence length="92" mass="10649">MKPANWISEAAILDVPLERSYRQRPGVVKWMVKYGRHSVNPELCRTHEFHRPEYENTAVTGLSKRSCVDHWSIPVAAMIPATPNRLRRKPIT</sequence>
<name>A0A4Z2FFK8_9TELE</name>